<evidence type="ECO:0000313" key="2">
    <source>
        <dbReference type="Proteomes" id="UP000265882"/>
    </source>
</evidence>
<gene>
    <name evidence="1" type="ORF">C4520_09490</name>
</gene>
<organism evidence="1 2">
    <name type="scientific">Abyssobacteria bacterium (strain SURF_5)</name>
    <dbReference type="NCBI Taxonomy" id="2093360"/>
    <lineage>
        <taxon>Bacteria</taxon>
        <taxon>Pseudomonadati</taxon>
        <taxon>Candidatus Hydrogenedentota</taxon>
        <taxon>Candidatus Abyssobacteria</taxon>
    </lineage>
</organism>
<name>A0A3A4P1D8_ABYX5</name>
<evidence type="ECO:0000313" key="1">
    <source>
        <dbReference type="EMBL" id="RJP21661.1"/>
    </source>
</evidence>
<protein>
    <recommendedName>
        <fullName evidence="3">Ferritin-like domain-containing protein</fullName>
    </recommendedName>
</protein>
<evidence type="ECO:0008006" key="3">
    <source>
        <dbReference type="Google" id="ProtNLM"/>
    </source>
</evidence>
<dbReference type="SUPFAM" id="SSF47240">
    <property type="entry name" value="Ferritin-like"/>
    <property type="match status" value="1"/>
</dbReference>
<dbReference type="InterPro" id="IPR009078">
    <property type="entry name" value="Ferritin-like_SF"/>
</dbReference>
<proteinExistence type="predicted"/>
<dbReference type="AlphaFoldDB" id="A0A3A4P1D8"/>
<comment type="caution">
    <text evidence="1">The sequence shown here is derived from an EMBL/GenBank/DDBJ whole genome shotgun (WGS) entry which is preliminary data.</text>
</comment>
<dbReference type="Proteomes" id="UP000265882">
    <property type="component" value="Unassembled WGS sequence"/>
</dbReference>
<accession>A0A3A4P1D8</accession>
<sequence length="407" mass="48084">MAFNPLRERGIPLEKHLRNWSELNVKPYDKHSVHPYTRTRVILMNGIEVESAMFGHQFARHTADMELKRKLANVRRIEQQQQKAVNWLLPADESVLEITIGYEQVAVDLTAGLAKTERDPYVKKALDFALLEDFDHLYRYSNLLNMSQGKPAEEVTGKFTEITVGRPTIAEHRHPYDEVRKHYDAETADLLTQLHVMTIIAAEQQTMNFYMNVGNRPEEIVGRGLYLEIAQIEEQHVTHYESLMDPRSSWFEQLVLHEYNECFLYYSLMQHEEDRRIKSIWELHLNQEIEHLRSACDLMRQYEKREAEEMLPKEMPAPFKFESNLDYVRQVMADSTDFNALETDFVPADRIPKDSRYYHYQAIVNRNGVPSQMVIEQHIQHKGRDYRFELKGPHPVERFRSYETVTI</sequence>
<dbReference type="EMBL" id="QZKU01000066">
    <property type="protein sequence ID" value="RJP21661.1"/>
    <property type="molecule type" value="Genomic_DNA"/>
</dbReference>
<reference evidence="1 2" key="1">
    <citation type="journal article" date="2017" name="ISME J.">
        <title>Energy and carbon metabolisms in a deep terrestrial subsurface fluid microbial community.</title>
        <authorList>
            <person name="Momper L."/>
            <person name="Jungbluth S.P."/>
            <person name="Lee M.D."/>
            <person name="Amend J.P."/>
        </authorList>
    </citation>
    <scope>NUCLEOTIDE SEQUENCE [LARGE SCALE GENOMIC DNA]</scope>
    <source>
        <strain evidence="1">SURF_5</strain>
    </source>
</reference>